<reference evidence="2" key="1">
    <citation type="submission" date="2014-04" db="EMBL/GenBank/DDBJ databases">
        <title>Evolutionary Origins and Diversification of the Mycorrhizal Mutualists.</title>
        <authorList>
            <consortium name="DOE Joint Genome Institute"/>
            <consortium name="Mycorrhizal Genomics Consortium"/>
            <person name="Kohler A."/>
            <person name="Kuo A."/>
            <person name="Nagy L.G."/>
            <person name="Floudas D."/>
            <person name="Copeland A."/>
            <person name="Barry K.W."/>
            <person name="Cichocki N."/>
            <person name="Veneault-Fourrey C."/>
            <person name="LaButti K."/>
            <person name="Lindquist E.A."/>
            <person name="Lipzen A."/>
            <person name="Lundell T."/>
            <person name="Morin E."/>
            <person name="Murat C."/>
            <person name="Riley R."/>
            <person name="Ohm R."/>
            <person name="Sun H."/>
            <person name="Tunlid A."/>
            <person name="Henrissat B."/>
            <person name="Grigoriev I.V."/>
            <person name="Hibbett D.S."/>
            <person name="Martin F."/>
        </authorList>
    </citation>
    <scope>NUCLEOTIDE SEQUENCE [LARGE SCALE GENOMIC DNA]</scope>
    <source>
        <strain evidence="2">FD-334 SS-4</strain>
    </source>
</reference>
<name>A0A0D2NJU6_HYPSF</name>
<dbReference type="EMBL" id="KN817614">
    <property type="protein sequence ID" value="KJA16851.1"/>
    <property type="molecule type" value="Genomic_DNA"/>
</dbReference>
<evidence type="ECO:0000313" key="1">
    <source>
        <dbReference type="EMBL" id="KJA16851.1"/>
    </source>
</evidence>
<dbReference type="AlphaFoldDB" id="A0A0D2NJU6"/>
<gene>
    <name evidence="1" type="ORF">HYPSUDRAFT_219250</name>
</gene>
<evidence type="ECO:0000313" key="2">
    <source>
        <dbReference type="Proteomes" id="UP000054270"/>
    </source>
</evidence>
<dbReference type="Proteomes" id="UP000054270">
    <property type="component" value="Unassembled WGS sequence"/>
</dbReference>
<protein>
    <submittedName>
        <fullName evidence="1">Uncharacterized protein</fullName>
    </submittedName>
</protein>
<organism evidence="1 2">
    <name type="scientific">Hypholoma sublateritium (strain FD-334 SS-4)</name>
    <dbReference type="NCBI Taxonomy" id="945553"/>
    <lineage>
        <taxon>Eukaryota</taxon>
        <taxon>Fungi</taxon>
        <taxon>Dikarya</taxon>
        <taxon>Basidiomycota</taxon>
        <taxon>Agaricomycotina</taxon>
        <taxon>Agaricomycetes</taxon>
        <taxon>Agaricomycetidae</taxon>
        <taxon>Agaricales</taxon>
        <taxon>Agaricineae</taxon>
        <taxon>Strophariaceae</taxon>
        <taxon>Hypholoma</taxon>
    </lineage>
</organism>
<proteinExistence type="predicted"/>
<accession>A0A0D2NJU6</accession>
<keyword evidence="2" id="KW-1185">Reference proteome</keyword>
<sequence>MALFRLPLATCALRLSAHRWKLAFGAGALFSLCDYLAPRNYCTPGHKTDAHESHRHTSIPPAVPPSSRAYTAAGALWLHASKFAGRAHTPAHFACAARYPPYIPHRIMARPAGQTLSGRTHTRTAYDLFAGFALSCTHAVCDVLALHAHHVLPSISLWTTLWRIVASRRPAPISASASARPDTPNSAPPVRARYTWAAPRHPDAQTLFTGTRVVFNMRSLRASAFPNIDGVLRNLPRGVAY</sequence>